<sequence>MALAVVTGVYIAPLLTTTPRHEAACLGQRGRVGHVAPPPCSREATMLEFNDSTTGFLDRVVLCQACRTWSSGRKLVGLLWRHGVLHDDLQGCLVAASKAWALAEFKLVVSCLLE</sequence>
<proteinExistence type="predicted"/>
<reference evidence="1 2" key="1">
    <citation type="submission" date="2019-06" db="EMBL/GenBank/DDBJ databases">
        <title>A chromosomal-level reference genome of Carpinus fangiana (Coryloideae, Betulaceae).</title>
        <authorList>
            <person name="Yang X."/>
            <person name="Wang Z."/>
            <person name="Zhang L."/>
            <person name="Hao G."/>
            <person name="Liu J."/>
            <person name="Yang Y."/>
        </authorList>
    </citation>
    <scope>NUCLEOTIDE SEQUENCE [LARGE SCALE GENOMIC DNA]</scope>
    <source>
        <strain evidence="1">Cfa_2016G</strain>
        <tissue evidence="1">Leaf</tissue>
    </source>
</reference>
<keyword evidence="2" id="KW-1185">Reference proteome</keyword>
<evidence type="ECO:0000313" key="2">
    <source>
        <dbReference type="Proteomes" id="UP000327013"/>
    </source>
</evidence>
<dbReference type="EMBL" id="CM017322">
    <property type="protein sequence ID" value="KAE8009217.1"/>
    <property type="molecule type" value="Genomic_DNA"/>
</dbReference>
<protein>
    <submittedName>
        <fullName evidence="1">Uncharacterized protein</fullName>
    </submittedName>
</protein>
<dbReference type="AlphaFoldDB" id="A0A5N6QPY3"/>
<organism evidence="1 2">
    <name type="scientific">Carpinus fangiana</name>
    <dbReference type="NCBI Taxonomy" id="176857"/>
    <lineage>
        <taxon>Eukaryota</taxon>
        <taxon>Viridiplantae</taxon>
        <taxon>Streptophyta</taxon>
        <taxon>Embryophyta</taxon>
        <taxon>Tracheophyta</taxon>
        <taxon>Spermatophyta</taxon>
        <taxon>Magnoliopsida</taxon>
        <taxon>eudicotyledons</taxon>
        <taxon>Gunneridae</taxon>
        <taxon>Pentapetalae</taxon>
        <taxon>rosids</taxon>
        <taxon>fabids</taxon>
        <taxon>Fagales</taxon>
        <taxon>Betulaceae</taxon>
        <taxon>Carpinus</taxon>
    </lineage>
</organism>
<gene>
    <name evidence="1" type="ORF">FH972_005666</name>
</gene>
<evidence type="ECO:0000313" key="1">
    <source>
        <dbReference type="EMBL" id="KAE8009217.1"/>
    </source>
</evidence>
<dbReference type="Proteomes" id="UP000327013">
    <property type="component" value="Chromosome 2"/>
</dbReference>
<accession>A0A5N6QPY3</accession>
<name>A0A5N6QPY3_9ROSI</name>